<protein>
    <submittedName>
        <fullName evidence="1">Uncharacterized protein</fullName>
    </submittedName>
</protein>
<evidence type="ECO:0000313" key="1">
    <source>
        <dbReference type="EMBL" id="KKN01552.1"/>
    </source>
</evidence>
<dbReference type="Pfam" id="PF18906">
    <property type="entry name" value="Phage_tube_2"/>
    <property type="match status" value="1"/>
</dbReference>
<comment type="caution">
    <text evidence="1">The sequence shown here is derived from an EMBL/GenBank/DDBJ whole genome shotgun (WGS) entry which is preliminary data.</text>
</comment>
<sequence length="425" mass="45148">MPALNDILLTIGGAETTAGSAVAREYALPLRAIPTLRKMVERDIDPAIVGLGMDSGEYAVADNVGGTLPLTLRASGAMGQILKSLLGTEGTPTSAAAMMRIRYTGSEDSAKITVSGDDLTASVGNLASEAADTDFNTTGLYDLTSVAGVVTAVAEIAAFTNYDAEKVFGPDNTTAANAVATELQGKNVWAYINMTGTTTAYRHTFTANFTAGTERPTYSIQSDGFQDRYLHDGCVVESLSMAATLKGMVEGDAEILGMSETASPTASALVLEDIGPMIFHDGSFTIDGTEYTFIRSMSLLIKNNHNPEGYGQGSISRLYHQRGKLDITGTVQLRLDSNSVLERAKVVTGALAGISFYFQSPEDISTDVPYQMIVELPYCTISDFEFTENAGQIDASVTFKALSPKGTRYNDPITIHLITDDSGAY</sequence>
<gene>
    <name evidence="1" type="ORF">LCGC14_1126680</name>
</gene>
<organism evidence="1">
    <name type="scientific">marine sediment metagenome</name>
    <dbReference type="NCBI Taxonomy" id="412755"/>
    <lineage>
        <taxon>unclassified sequences</taxon>
        <taxon>metagenomes</taxon>
        <taxon>ecological metagenomes</taxon>
    </lineage>
</organism>
<dbReference type="EMBL" id="LAZR01005248">
    <property type="protein sequence ID" value="KKN01552.1"/>
    <property type="molecule type" value="Genomic_DNA"/>
</dbReference>
<accession>A0A0F9MQA0</accession>
<dbReference type="AlphaFoldDB" id="A0A0F9MQA0"/>
<reference evidence="1" key="1">
    <citation type="journal article" date="2015" name="Nature">
        <title>Complex archaea that bridge the gap between prokaryotes and eukaryotes.</title>
        <authorList>
            <person name="Spang A."/>
            <person name="Saw J.H."/>
            <person name="Jorgensen S.L."/>
            <person name="Zaremba-Niedzwiedzka K."/>
            <person name="Martijn J."/>
            <person name="Lind A.E."/>
            <person name="van Eijk R."/>
            <person name="Schleper C."/>
            <person name="Guy L."/>
            <person name="Ettema T.J."/>
        </authorList>
    </citation>
    <scope>NUCLEOTIDE SEQUENCE</scope>
</reference>
<dbReference type="InterPro" id="IPR044000">
    <property type="entry name" value="Phage_tube_2"/>
</dbReference>
<proteinExistence type="predicted"/>
<name>A0A0F9MQA0_9ZZZZ</name>